<organism evidence="2">
    <name type="scientific">marine sediment metagenome</name>
    <dbReference type="NCBI Taxonomy" id="412755"/>
    <lineage>
        <taxon>unclassified sequences</taxon>
        <taxon>metagenomes</taxon>
        <taxon>ecological metagenomes</taxon>
    </lineage>
</organism>
<evidence type="ECO:0000313" key="2">
    <source>
        <dbReference type="EMBL" id="GAI62957.1"/>
    </source>
</evidence>
<dbReference type="EMBL" id="BARV01046090">
    <property type="protein sequence ID" value="GAI62957.1"/>
    <property type="molecule type" value="Genomic_DNA"/>
</dbReference>
<keyword evidence="1" id="KW-0472">Membrane</keyword>
<protein>
    <recommendedName>
        <fullName evidence="3">ABC transmembrane type-1 domain-containing protein</fullName>
    </recommendedName>
</protein>
<name>X1Q374_9ZZZZ</name>
<evidence type="ECO:0008006" key="3">
    <source>
        <dbReference type="Google" id="ProtNLM"/>
    </source>
</evidence>
<reference evidence="2" key="1">
    <citation type="journal article" date="2014" name="Front. Microbiol.">
        <title>High frequency of phylogenetically diverse reductive dehalogenase-homologous genes in deep subseafloor sedimentary metagenomes.</title>
        <authorList>
            <person name="Kawai M."/>
            <person name="Futagami T."/>
            <person name="Toyoda A."/>
            <person name="Takaki Y."/>
            <person name="Nishi S."/>
            <person name="Hori S."/>
            <person name="Arai W."/>
            <person name="Tsubouchi T."/>
            <person name="Morono Y."/>
            <person name="Uchiyama I."/>
            <person name="Ito T."/>
            <person name="Fujiyama A."/>
            <person name="Inagaki F."/>
            <person name="Takami H."/>
        </authorList>
    </citation>
    <scope>NUCLEOTIDE SEQUENCE</scope>
    <source>
        <strain evidence="2">Expedition CK06-06</strain>
    </source>
</reference>
<evidence type="ECO:0000256" key="1">
    <source>
        <dbReference type="SAM" id="Phobius"/>
    </source>
</evidence>
<keyword evidence="1" id="KW-1133">Transmembrane helix</keyword>
<feature type="non-terminal residue" evidence="2">
    <location>
        <position position="37"/>
    </location>
</feature>
<gene>
    <name evidence="2" type="ORF">S06H3_67023</name>
</gene>
<feature type="transmembrane region" description="Helical" evidence="1">
    <location>
        <begin position="6"/>
        <end position="22"/>
    </location>
</feature>
<sequence length="37" mass="4222">LNIFVITFTYIVAIFIGIYSAIHQYSIGDYTFTVLGF</sequence>
<proteinExistence type="predicted"/>
<feature type="non-terminal residue" evidence="2">
    <location>
        <position position="1"/>
    </location>
</feature>
<accession>X1Q374</accession>
<keyword evidence="1" id="KW-0812">Transmembrane</keyword>
<comment type="caution">
    <text evidence="2">The sequence shown here is derived from an EMBL/GenBank/DDBJ whole genome shotgun (WGS) entry which is preliminary data.</text>
</comment>
<dbReference type="AlphaFoldDB" id="X1Q374"/>